<dbReference type="PANTHER" id="PTHR30336">
    <property type="entry name" value="INNER MEMBRANE PROTEIN, PROBABLE PERMEASE"/>
    <property type="match status" value="1"/>
</dbReference>
<dbReference type="CDD" id="cd06259">
    <property type="entry name" value="YdcF-like"/>
    <property type="match status" value="1"/>
</dbReference>
<feature type="domain" description="DUF218" evidence="1">
    <location>
        <begin position="199"/>
        <end position="315"/>
    </location>
</feature>
<dbReference type="RefSeq" id="WP_317520521.1">
    <property type="nucleotide sequence ID" value="NZ_JAWJZI010000001.1"/>
</dbReference>
<evidence type="ECO:0000259" key="1">
    <source>
        <dbReference type="Pfam" id="PF02698"/>
    </source>
</evidence>
<dbReference type="Gene3D" id="3.40.50.620">
    <property type="entry name" value="HUPs"/>
    <property type="match status" value="1"/>
</dbReference>
<reference evidence="2 3" key="1">
    <citation type="submission" date="2023-10" db="EMBL/GenBank/DDBJ databases">
        <title>Marine bacteria isolated from horseshoe crab.</title>
        <authorList>
            <person name="Cheng T.H."/>
        </authorList>
    </citation>
    <scope>NUCLEOTIDE SEQUENCE [LARGE SCALE GENOMIC DNA]</scope>
    <source>
        <strain evidence="2 3">HSC6</strain>
    </source>
</reference>
<dbReference type="Proteomes" id="UP001186452">
    <property type="component" value="Unassembled WGS sequence"/>
</dbReference>
<dbReference type="Gene3D" id="1.25.40.10">
    <property type="entry name" value="Tetratricopeptide repeat domain"/>
    <property type="match status" value="1"/>
</dbReference>
<protein>
    <submittedName>
        <fullName evidence="2">YdcF family protein</fullName>
    </submittedName>
</protein>
<gene>
    <name evidence="2" type="ORF">R2X38_02740</name>
</gene>
<sequence>MISLCKIVNERYDTLCNPAFRDRDRLRMDYIKLALEAYNSPHRHNFILNGQSVSNLDAVLHYLTYALDSADSDETADILMTMANMHSFQGKIDEAITGYNRALLKANQWQQATLHAYLAIWHHYQGNLKSVTKHLGYLEELYHLDQISHLEQVTHLKKQYDKHCGQTIGGVIEIIENVLAKPICYRCPASSTDTNSPHAIVTLGYKLNSDGSIALPLKLRLEKTLELATQNPKSIVVVTGGLETVGVTEAEQMQRWLEVSGVDNRRIIKEDKATNTIENAQNSLALLQAKGIKAATLVSASIHVHRSQVLFETVQHKSQQLKLNSNSNSLNTISFDHIAVQDGLSQESFPYGQTRINCYIDALRGYGMSAFKCGGYRQV</sequence>
<dbReference type="EMBL" id="JAWJZI010000001">
    <property type="protein sequence ID" value="MDV5167916.1"/>
    <property type="molecule type" value="Genomic_DNA"/>
</dbReference>
<comment type="caution">
    <text evidence="2">The sequence shown here is derived from an EMBL/GenBank/DDBJ whole genome shotgun (WGS) entry which is preliminary data.</text>
</comment>
<dbReference type="Pfam" id="PF02698">
    <property type="entry name" value="DUF218"/>
    <property type="match status" value="1"/>
</dbReference>
<evidence type="ECO:0000313" key="3">
    <source>
        <dbReference type="Proteomes" id="UP001186452"/>
    </source>
</evidence>
<dbReference type="InterPro" id="IPR003848">
    <property type="entry name" value="DUF218"/>
</dbReference>
<organism evidence="2 3">
    <name type="scientific">Photobacterium rosenbergii</name>
    <dbReference type="NCBI Taxonomy" id="294936"/>
    <lineage>
        <taxon>Bacteria</taxon>
        <taxon>Pseudomonadati</taxon>
        <taxon>Pseudomonadota</taxon>
        <taxon>Gammaproteobacteria</taxon>
        <taxon>Vibrionales</taxon>
        <taxon>Vibrionaceae</taxon>
        <taxon>Photobacterium</taxon>
    </lineage>
</organism>
<keyword evidence="3" id="KW-1185">Reference proteome</keyword>
<dbReference type="InterPro" id="IPR014729">
    <property type="entry name" value="Rossmann-like_a/b/a_fold"/>
</dbReference>
<dbReference type="InterPro" id="IPR051599">
    <property type="entry name" value="Cell_Envelope_Assoc"/>
</dbReference>
<evidence type="ECO:0000313" key="2">
    <source>
        <dbReference type="EMBL" id="MDV5167916.1"/>
    </source>
</evidence>
<dbReference type="SUPFAM" id="SSF48452">
    <property type="entry name" value="TPR-like"/>
    <property type="match status" value="1"/>
</dbReference>
<dbReference type="InterPro" id="IPR011990">
    <property type="entry name" value="TPR-like_helical_dom_sf"/>
</dbReference>
<accession>A0ABU3ZCU0</accession>
<proteinExistence type="predicted"/>
<dbReference type="PANTHER" id="PTHR30336:SF4">
    <property type="entry name" value="ENVELOPE BIOGENESIS FACTOR ELYC"/>
    <property type="match status" value="1"/>
</dbReference>
<name>A0ABU3ZCU0_9GAMM</name>